<organism evidence="1">
    <name type="scientific">hydrothermal vent metagenome</name>
    <dbReference type="NCBI Taxonomy" id="652676"/>
    <lineage>
        <taxon>unclassified sequences</taxon>
        <taxon>metagenomes</taxon>
        <taxon>ecological metagenomes</taxon>
    </lineage>
</organism>
<dbReference type="Pfam" id="PF12094">
    <property type="entry name" value="DUF3570"/>
    <property type="match status" value="1"/>
</dbReference>
<gene>
    <name evidence="1" type="ORF">MNBD_GAMMA05-355</name>
</gene>
<name>A0A3B0WM53_9ZZZZ</name>
<evidence type="ECO:0000313" key="1">
    <source>
        <dbReference type="EMBL" id="VAW53413.1"/>
    </source>
</evidence>
<protein>
    <recommendedName>
        <fullName evidence="2">DUF3570 domain-containing protein</fullName>
    </recommendedName>
</protein>
<sequence>MQLTKISGKLSVASCALLQITSPVAQAEEWDIDSSFLYYSESDGRVSAFEPAIRAEIDLGEEEYVNFQIVIDSLTGATPNGAHKSTVAQTFTNPSGNGEYTVNPGELPLSDTFRDTRVAITGEWEKPINRLSSVLLGTTLSTEIDYTSLGISATYKRYLNNKNTTLSAGAAFTFDSIKPIGDIPLGLNPMRRGGSDQQRDGASDTRTTTDVLIGVTQILSRNSLVQFNFTHGTSSGYHNDYNKVLTIIDPITNEPLVGAWLGADDLPYLFEQRPDSRTRDIIFVRGVHHLTEDVINLSYRFFTDDWGIDSHTLDFRYRYELNSTQYIQPHIRYYTQSAADFYRHDLVQGTDIDASGNVNVDYASSDYRIGAFDSMTYGLSYGKKLSENSEFTIRAEFMQQKIDTSNVPRAGEETPDLDAIILQAGYSFTW</sequence>
<reference evidence="1" key="1">
    <citation type="submission" date="2018-06" db="EMBL/GenBank/DDBJ databases">
        <authorList>
            <person name="Zhirakovskaya E."/>
        </authorList>
    </citation>
    <scope>NUCLEOTIDE SEQUENCE</scope>
</reference>
<dbReference type="AlphaFoldDB" id="A0A3B0WM53"/>
<proteinExistence type="predicted"/>
<evidence type="ECO:0008006" key="2">
    <source>
        <dbReference type="Google" id="ProtNLM"/>
    </source>
</evidence>
<dbReference type="InterPro" id="IPR021953">
    <property type="entry name" value="DUF3570"/>
</dbReference>
<accession>A0A3B0WM53</accession>
<dbReference type="EMBL" id="UOFE01000034">
    <property type="protein sequence ID" value="VAW53413.1"/>
    <property type="molecule type" value="Genomic_DNA"/>
</dbReference>